<dbReference type="PROSITE" id="PS01124">
    <property type="entry name" value="HTH_ARAC_FAMILY_2"/>
    <property type="match status" value="1"/>
</dbReference>
<keyword evidence="3" id="KW-0804">Transcription</keyword>
<dbReference type="SMART" id="SM00342">
    <property type="entry name" value="HTH_ARAC"/>
    <property type="match status" value="1"/>
</dbReference>
<dbReference type="GO" id="GO:0005829">
    <property type="term" value="C:cytosol"/>
    <property type="evidence" value="ECO:0007669"/>
    <property type="project" value="TreeGrafter"/>
</dbReference>
<dbReference type="InterPro" id="IPR020449">
    <property type="entry name" value="Tscrpt_reg_AraC-type_HTH"/>
</dbReference>
<dbReference type="InterPro" id="IPR009057">
    <property type="entry name" value="Homeodomain-like_sf"/>
</dbReference>
<dbReference type="AlphaFoldDB" id="A0A918XEP1"/>
<dbReference type="GO" id="GO:0000976">
    <property type="term" value="F:transcription cis-regulatory region binding"/>
    <property type="evidence" value="ECO:0007669"/>
    <property type="project" value="TreeGrafter"/>
</dbReference>
<accession>A0A918XEP1</accession>
<feature type="domain" description="HTH araC/xylS-type" evidence="4">
    <location>
        <begin position="249"/>
        <end position="347"/>
    </location>
</feature>
<keyword evidence="2" id="KW-0238">DNA-binding</keyword>
<dbReference type="InterPro" id="IPR018060">
    <property type="entry name" value="HTH_AraC"/>
</dbReference>
<dbReference type="Pfam" id="PF12833">
    <property type="entry name" value="HTH_18"/>
    <property type="match status" value="1"/>
</dbReference>
<dbReference type="Proteomes" id="UP000644693">
    <property type="component" value="Unassembled WGS sequence"/>
</dbReference>
<evidence type="ECO:0000259" key="4">
    <source>
        <dbReference type="PROSITE" id="PS01124"/>
    </source>
</evidence>
<reference evidence="5" key="1">
    <citation type="journal article" date="2014" name="Int. J. Syst. Evol. Microbiol.">
        <title>Complete genome sequence of Corynebacterium casei LMG S-19264T (=DSM 44701T), isolated from a smear-ripened cheese.</title>
        <authorList>
            <consortium name="US DOE Joint Genome Institute (JGI-PGF)"/>
            <person name="Walter F."/>
            <person name="Albersmeier A."/>
            <person name="Kalinowski J."/>
            <person name="Ruckert C."/>
        </authorList>
    </citation>
    <scope>NUCLEOTIDE SEQUENCE</scope>
    <source>
        <strain evidence="5">KCTC 23430</strain>
    </source>
</reference>
<dbReference type="InterPro" id="IPR032687">
    <property type="entry name" value="AraC-type_N"/>
</dbReference>
<evidence type="ECO:0000256" key="2">
    <source>
        <dbReference type="ARBA" id="ARBA00023125"/>
    </source>
</evidence>
<name>A0A918XEP1_9GAMM</name>
<evidence type="ECO:0000256" key="3">
    <source>
        <dbReference type="ARBA" id="ARBA00023163"/>
    </source>
</evidence>
<sequence>MSDRVPTRFVTTLLKMVDTRGYDFSHILSDAGLEFDPMQPDDPAYKAEISAMQYSRVYQHVLHLLQDETFGVTGSELVAPGAFRMMCYCIVSCDNLGQAIRRASEFYRTFFDERSQLYTNFSEQYARVGYRTLAPGAEGQAANQSQQVGVAEAYGLSMWHRFFGWLCGRPIELKRVDFTGSAPERLSRYEELFRCPLNFNQSNDLLYFDSACLSWPVVHTEHSLREFLRTAPYQLLIMDADPDSNNLSAQVKAMIGHDFSDGSPGFETIAQALNMSAPTLRRRLKREGTTFQQIKDDARCDAARLCLDRHELSINEVALQLGFTDPSAFHRSFKKWTGMTPGQFRLQRQRGESLAELADLAPVSDAG</sequence>
<keyword evidence="6" id="KW-1185">Reference proteome</keyword>
<dbReference type="GO" id="GO:0003700">
    <property type="term" value="F:DNA-binding transcription factor activity"/>
    <property type="evidence" value="ECO:0007669"/>
    <property type="project" value="InterPro"/>
</dbReference>
<organism evidence="5 6">
    <name type="scientific">Parahalioglobus pacificus</name>
    <dbReference type="NCBI Taxonomy" id="930806"/>
    <lineage>
        <taxon>Bacteria</taxon>
        <taxon>Pseudomonadati</taxon>
        <taxon>Pseudomonadota</taxon>
        <taxon>Gammaproteobacteria</taxon>
        <taxon>Cellvibrionales</taxon>
        <taxon>Halieaceae</taxon>
        <taxon>Parahalioglobus</taxon>
    </lineage>
</organism>
<keyword evidence="1" id="KW-0805">Transcription regulation</keyword>
<evidence type="ECO:0000313" key="6">
    <source>
        <dbReference type="Proteomes" id="UP000644693"/>
    </source>
</evidence>
<dbReference type="SUPFAM" id="SSF46689">
    <property type="entry name" value="Homeodomain-like"/>
    <property type="match status" value="1"/>
</dbReference>
<evidence type="ECO:0000313" key="5">
    <source>
        <dbReference type="EMBL" id="GHD28148.1"/>
    </source>
</evidence>
<protein>
    <submittedName>
        <fullName evidence="5">Transcriptional regulator</fullName>
    </submittedName>
</protein>
<dbReference type="PANTHER" id="PTHR47894">
    <property type="entry name" value="HTH-TYPE TRANSCRIPTIONAL REGULATOR GADX"/>
    <property type="match status" value="1"/>
</dbReference>
<comment type="caution">
    <text evidence="5">The sequence shown here is derived from an EMBL/GenBank/DDBJ whole genome shotgun (WGS) entry which is preliminary data.</text>
</comment>
<dbReference type="PANTHER" id="PTHR47894:SF1">
    <property type="entry name" value="HTH-TYPE TRANSCRIPTIONAL REGULATOR VQSM"/>
    <property type="match status" value="1"/>
</dbReference>
<proteinExistence type="predicted"/>
<gene>
    <name evidence="5" type="ORF">GCM10007053_07240</name>
</gene>
<dbReference type="Gene3D" id="1.10.10.60">
    <property type="entry name" value="Homeodomain-like"/>
    <property type="match status" value="1"/>
</dbReference>
<dbReference type="EMBL" id="BMYM01000001">
    <property type="protein sequence ID" value="GHD28148.1"/>
    <property type="molecule type" value="Genomic_DNA"/>
</dbReference>
<dbReference type="Pfam" id="PF12625">
    <property type="entry name" value="Arabinose_bd"/>
    <property type="match status" value="1"/>
</dbReference>
<evidence type="ECO:0000256" key="1">
    <source>
        <dbReference type="ARBA" id="ARBA00023015"/>
    </source>
</evidence>
<dbReference type="PRINTS" id="PR00032">
    <property type="entry name" value="HTHARAC"/>
</dbReference>
<reference evidence="5" key="2">
    <citation type="submission" date="2020-09" db="EMBL/GenBank/DDBJ databases">
        <authorList>
            <person name="Sun Q."/>
            <person name="Kim S."/>
        </authorList>
    </citation>
    <scope>NUCLEOTIDE SEQUENCE</scope>
    <source>
        <strain evidence="5">KCTC 23430</strain>
    </source>
</reference>